<dbReference type="VEuPathDB" id="TriTrypDB:LpyrH10_17_1510"/>
<feature type="compositionally biased region" description="Polar residues" evidence="1">
    <location>
        <begin position="309"/>
        <end position="322"/>
    </location>
</feature>
<sequence length="465" mass="47492">MASPVEQALTAYTPVPPPPISSSGSRPFQRIAVITAEPYGGGGPRTSPSRSSSSWVSLRESVEELDMPPLSAPQSLSLPMTAPPPTMPRMGEYGGPPFALLSAEVIHATATSPWLSARGQGGRTAQRNTPSVTPSRDRRSVPLLAFSTSPLAPARVGGGGGGGGGTTAAALDRSGTSGSAAVVPSGPLAGERPKRGGRLPFPSSASPPANAANAAATSWLRACTVTDELRTDQQPALPQRTYQTPLALFVDYVPSPPKNDSLVLHPTGFSESGCGVSSSFGLSRTTRSASSADFSATLRTWGCQRSTQLNHSATSSGPISQHTSTPPSSASCDAAATTDADEPPSAPRATFAPVPPPPPPSSDTAAPRGEGGASGSATAWGAQRRLTLSPAALALPNGYPPLDLDASTESVPPHVFHVSPRAPAAAAVTHSTSGPSSAHSRVFRHRRDAVGRSERARQRGNAGRL</sequence>
<feature type="compositionally biased region" description="Low complexity" evidence="1">
    <location>
        <begin position="47"/>
        <end position="59"/>
    </location>
</feature>
<dbReference type="AlphaFoldDB" id="A0A0N0DTD4"/>
<evidence type="ECO:0000256" key="1">
    <source>
        <dbReference type="SAM" id="MobiDB-lite"/>
    </source>
</evidence>
<feature type="compositionally biased region" description="Polar residues" evidence="1">
    <location>
        <begin position="429"/>
        <end position="439"/>
    </location>
</feature>
<feature type="compositionally biased region" description="Basic and acidic residues" evidence="1">
    <location>
        <begin position="448"/>
        <end position="457"/>
    </location>
</feature>
<dbReference type="GeneID" id="26907505"/>
<gene>
    <name evidence="2" type="ORF">ABB37_07219</name>
</gene>
<feature type="region of interest" description="Disordered" evidence="1">
    <location>
        <begin position="422"/>
        <end position="465"/>
    </location>
</feature>
<feature type="compositionally biased region" description="Low complexity" evidence="1">
    <location>
        <begin position="68"/>
        <end position="80"/>
    </location>
</feature>
<feature type="region of interest" description="Disordered" evidence="1">
    <location>
        <begin position="115"/>
        <end position="212"/>
    </location>
</feature>
<proteinExistence type="predicted"/>
<evidence type="ECO:0000313" key="3">
    <source>
        <dbReference type="Proteomes" id="UP000037923"/>
    </source>
</evidence>
<dbReference type="EMBL" id="LGTL01000017">
    <property type="protein sequence ID" value="KPA77338.1"/>
    <property type="molecule type" value="Genomic_DNA"/>
</dbReference>
<dbReference type="OrthoDB" id="10677633at2759"/>
<organism evidence="2 3">
    <name type="scientific">Leptomonas pyrrhocoris</name>
    <name type="common">Firebug parasite</name>
    <dbReference type="NCBI Taxonomy" id="157538"/>
    <lineage>
        <taxon>Eukaryota</taxon>
        <taxon>Discoba</taxon>
        <taxon>Euglenozoa</taxon>
        <taxon>Kinetoplastea</taxon>
        <taxon>Metakinetoplastina</taxon>
        <taxon>Trypanosomatida</taxon>
        <taxon>Trypanosomatidae</taxon>
        <taxon>Leishmaniinae</taxon>
        <taxon>Leptomonas</taxon>
    </lineage>
</organism>
<feature type="compositionally biased region" description="Polar residues" evidence="1">
    <location>
        <begin position="123"/>
        <end position="134"/>
    </location>
</feature>
<accession>A0A0N0DTD4</accession>
<dbReference type="Proteomes" id="UP000037923">
    <property type="component" value="Unassembled WGS sequence"/>
</dbReference>
<reference evidence="2 3" key="1">
    <citation type="submission" date="2015-07" db="EMBL/GenBank/DDBJ databases">
        <title>High-quality genome of monoxenous trypanosomatid Leptomonas pyrrhocoris.</title>
        <authorList>
            <person name="Flegontov P."/>
            <person name="Butenko A."/>
            <person name="Firsov S."/>
            <person name="Vlcek C."/>
            <person name="Logacheva M.D."/>
            <person name="Field M."/>
            <person name="Filatov D."/>
            <person name="Flegontova O."/>
            <person name="Gerasimov E."/>
            <person name="Jackson A.P."/>
            <person name="Kelly S."/>
            <person name="Opperdoes F."/>
            <person name="O'Reilly A."/>
            <person name="Votypka J."/>
            <person name="Yurchenko V."/>
            <person name="Lukes J."/>
        </authorList>
    </citation>
    <scope>NUCLEOTIDE SEQUENCE [LARGE SCALE GENOMIC DNA]</scope>
    <source>
        <strain evidence="2">H10</strain>
    </source>
</reference>
<feature type="compositionally biased region" description="Low complexity" evidence="1">
    <location>
        <begin position="202"/>
        <end position="212"/>
    </location>
</feature>
<comment type="caution">
    <text evidence="2">The sequence shown here is derived from an EMBL/GenBank/DDBJ whole genome shotgun (WGS) entry which is preliminary data.</text>
</comment>
<evidence type="ECO:0000313" key="2">
    <source>
        <dbReference type="EMBL" id="KPA77338.1"/>
    </source>
</evidence>
<protein>
    <submittedName>
        <fullName evidence="2">Uncharacterized protein</fullName>
    </submittedName>
</protein>
<keyword evidence="3" id="KW-1185">Reference proteome</keyword>
<feature type="region of interest" description="Disordered" evidence="1">
    <location>
        <begin position="309"/>
        <end position="378"/>
    </location>
</feature>
<feature type="region of interest" description="Disordered" evidence="1">
    <location>
        <begin position="1"/>
        <end position="93"/>
    </location>
</feature>
<feature type="compositionally biased region" description="Low complexity" evidence="1">
    <location>
        <begin position="323"/>
        <end position="338"/>
    </location>
</feature>
<feature type="compositionally biased region" description="Gly residues" evidence="1">
    <location>
        <begin position="156"/>
        <end position="166"/>
    </location>
</feature>
<dbReference type="RefSeq" id="XP_015655777.1">
    <property type="nucleotide sequence ID" value="XM_015805771.1"/>
</dbReference>
<name>A0A0N0DTD4_LEPPY</name>